<protein>
    <submittedName>
        <fullName evidence="3">Putative redox protein, regulator of disulfide bond formation</fullName>
    </submittedName>
</protein>
<name>H2C4X6_9CREN</name>
<comment type="similarity">
    <text evidence="1">Belongs to the sulfur carrier protein TusA family.</text>
</comment>
<dbReference type="PANTHER" id="PTHR33279">
    <property type="entry name" value="SULFUR CARRIER PROTEIN YEDF-RELATED"/>
    <property type="match status" value="1"/>
</dbReference>
<dbReference type="Gene3D" id="3.30.110.40">
    <property type="entry name" value="TusA-like domain"/>
    <property type="match status" value="1"/>
</dbReference>
<dbReference type="AlphaFoldDB" id="H2C4X6"/>
<gene>
    <name evidence="3" type="ORF">MetMK1DRAFT_00015710</name>
</gene>
<dbReference type="STRING" id="671065.MetMK1DRAFT_00015710"/>
<dbReference type="EMBL" id="JH597761">
    <property type="protein sequence ID" value="EHP71067.1"/>
    <property type="molecule type" value="Genomic_DNA"/>
</dbReference>
<dbReference type="PANTHER" id="PTHR33279:SF6">
    <property type="entry name" value="SULFUR CARRIER PROTEIN YEDF-RELATED"/>
    <property type="match status" value="1"/>
</dbReference>
<sequence>MFIMIKMSLKIYKKLDLTGQSCAGPLGELSGVLEEISPGEAVEAVLGDEATKKDVVAWATKKGYKIVQERRDGNNYVVVLTK</sequence>
<feature type="domain" description="UPF0033" evidence="2">
    <location>
        <begin position="13"/>
        <end position="82"/>
    </location>
</feature>
<organism evidence="3 4">
    <name type="scientific">Metallosphaera yellowstonensis MK1</name>
    <dbReference type="NCBI Taxonomy" id="671065"/>
    <lineage>
        <taxon>Archaea</taxon>
        <taxon>Thermoproteota</taxon>
        <taxon>Thermoprotei</taxon>
        <taxon>Sulfolobales</taxon>
        <taxon>Sulfolobaceae</taxon>
        <taxon>Metallosphaera</taxon>
    </lineage>
</organism>
<evidence type="ECO:0000313" key="4">
    <source>
        <dbReference type="Proteomes" id="UP000003980"/>
    </source>
</evidence>
<keyword evidence="4" id="KW-1185">Reference proteome</keyword>
<dbReference type="CDD" id="cd00291">
    <property type="entry name" value="SirA_YedF_YeeD"/>
    <property type="match status" value="1"/>
</dbReference>
<evidence type="ECO:0000313" key="3">
    <source>
        <dbReference type="EMBL" id="EHP71067.1"/>
    </source>
</evidence>
<evidence type="ECO:0000256" key="1">
    <source>
        <dbReference type="ARBA" id="ARBA00008984"/>
    </source>
</evidence>
<evidence type="ECO:0000259" key="2">
    <source>
        <dbReference type="Pfam" id="PF01206"/>
    </source>
</evidence>
<dbReference type="eggNOG" id="arCOG02062">
    <property type="taxonomic scope" value="Archaea"/>
</dbReference>
<dbReference type="InterPro" id="IPR001455">
    <property type="entry name" value="TusA-like"/>
</dbReference>
<dbReference type="Proteomes" id="UP000003980">
    <property type="component" value="Unassembled WGS sequence"/>
</dbReference>
<accession>H2C4X6</accession>
<reference evidence="3 4" key="1">
    <citation type="submission" date="2012-01" db="EMBL/GenBank/DDBJ databases">
        <title>Improved High-Quality Draft sequence of Metallosphaera yellowstonensis MK1.</title>
        <authorList>
            <consortium name="US DOE Joint Genome Institute"/>
            <person name="Lucas S."/>
            <person name="Han J."/>
            <person name="Cheng J.-F."/>
            <person name="Goodwin L."/>
            <person name="Pitluck S."/>
            <person name="Peters L."/>
            <person name="Teshima H."/>
            <person name="Detter J.C."/>
            <person name="Han C."/>
            <person name="Tapia R."/>
            <person name="Land M."/>
            <person name="Hauser L."/>
            <person name="Kyrpides N."/>
            <person name="Kozubal M."/>
            <person name="Macur R.E."/>
            <person name="Jay Z."/>
            <person name="Inskeep W."/>
            <person name="Woyke T."/>
        </authorList>
    </citation>
    <scope>NUCLEOTIDE SEQUENCE [LARGE SCALE GENOMIC DNA]</scope>
    <source>
        <strain evidence="3 4">MK1</strain>
    </source>
</reference>
<dbReference type="HOGENOM" id="CLU_2662099_0_0_2"/>
<dbReference type="InterPro" id="IPR036868">
    <property type="entry name" value="TusA-like_sf"/>
</dbReference>
<dbReference type="Pfam" id="PF01206">
    <property type="entry name" value="TusA"/>
    <property type="match status" value="1"/>
</dbReference>
<dbReference type="SUPFAM" id="SSF64307">
    <property type="entry name" value="SirA-like"/>
    <property type="match status" value="1"/>
</dbReference>
<proteinExistence type="inferred from homology"/>